<proteinExistence type="predicted"/>
<dbReference type="AlphaFoldDB" id="A0A0M0JTF4"/>
<protein>
    <submittedName>
        <fullName evidence="2">Uncharacterized protein</fullName>
    </submittedName>
</protein>
<gene>
    <name evidence="2" type="ORF">Ctob_009155</name>
</gene>
<sequence length="172" mass="18580">MTALKDKVASLTAERDELSSKLLQLQTAHNALRASSADAQAIAANEVRTAVAGMDAQNLALHKELDFVKDIAQAAESEKRTAQASVISLERQLAGMRFDAETRMHELEARATSATQAEALAQSRARELEAELGALKAKYDEQAGQKRRVDEALRSVLAINEALLTRVSAPQA</sequence>
<comment type="caution">
    <text evidence="2">The sequence shown here is derived from an EMBL/GenBank/DDBJ whole genome shotgun (WGS) entry which is preliminary data.</text>
</comment>
<feature type="coiled-coil region" evidence="1">
    <location>
        <begin position="118"/>
        <end position="145"/>
    </location>
</feature>
<dbReference type="Proteomes" id="UP000037460">
    <property type="component" value="Unassembled WGS sequence"/>
</dbReference>
<evidence type="ECO:0000313" key="3">
    <source>
        <dbReference type="Proteomes" id="UP000037460"/>
    </source>
</evidence>
<evidence type="ECO:0000313" key="2">
    <source>
        <dbReference type="EMBL" id="KOO29587.1"/>
    </source>
</evidence>
<feature type="coiled-coil region" evidence="1">
    <location>
        <begin position="1"/>
        <end position="28"/>
    </location>
</feature>
<dbReference type="EMBL" id="JWZX01002393">
    <property type="protein sequence ID" value="KOO29587.1"/>
    <property type="molecule type" value="Genomic_DNA"/>
</dbReference>
<evidence type="ECO:0000256" key="1">
    <source>
        <dbReference type="SAM" id="Coils"/>
    </source>
</evidence>
<keyword evidence="3" id="KW-1185">Reference proteome</keyword>
<reference evidence="3" key="1">
    <citation type="journal article" date="2015" name="PLoS Genet.">
        <title>Genome Sequence and Transcriptome Analyses of Chrysochromulina tobin: Metabolic Tools for Enhanced Algal Fitness in the Prominent Order Prymnesiales (Haptophyceae).</title>
        <authorList>
            <person name="Hovde B.T."/>
            <person name="Deodato C.R."/>
            <person name="Hunsperger H.M."/>
            <person name="Ryken S.A."/>
            <person name="Yost W."/>
            <person name="Jha R.K."/>
            <person name="Patterson J."/>
            <person name="Monnat R.J. Jr."/>
            <person name="Barlow S.B."/>
            <person name="Starkenburg S.R."/>
            <person name="Cattolico R.A."/>
        </authorList>
    </citation>
    <scope>NUCLEOTIDE SEQUENCE</scope>
    <source>
        <strain evidence="3">CCMP291</strain>
    </source>
</reference>
<name>A0A0M0JTF4_9EUKA</name>
<accession>A0A0M0JTF4</accession>
<keyword evidence="1" id="KW-0175">Coiled coil</keyword>
<organism evidence="2 3">
    <name type="scientific">Chrysochromulina tobinii</name>
    <dbReference type="NCBI Taxonomy" id="1460289"/>
    <lineage>
        <taxon>Eukaryota</taxon>
        <taxon>Haptista</taxon>
        <taxon>Haptophyta</taxon>
        <taxon>Prymnesiophyceae</taxon>
        <taxon>Prymnesiales</taxon>
        <taxon>Chrysochromulinaceae</taxon>
        <taxon>Chrysochromulina</taxon>
    </lineage>
</organism>